<dbReference type="Proteomes" id="UP001283361">
    <property type="component" value="Unassembled WGS sequence"/>
</dbReference>
<proteinExistence type="predicted"/>
<accession>A0AAE0XQP7</accession>
<sequence length="79" mass="8524">MSLQRIPRYARVTAFRSVDLGGLGIIHKSNCCFSYVASVSLVKKKIQIISVLSIIQSPHKSDLATPPAGVSKGRHGGYL</sequence>
<organism evidence="2 3">
    <name type="scientific">Elysia crispata</name>
    <name type="common">lettuce slug</name>
    <dbReference type="NCBI Taxonomy" id="231223"/>
    <lineage>
        <taxon>Eukaryota</taxon>
        <taxon>Metazoa</taxon>
        <taxon>Spiralia</taxon>
        <taxon>Lophotrochozoa</taxon>
        <taxon>Mollusca</taxon>
        <taxon>Gastropoda</taxon>
        <taxon>Heterobranchia</taxon>
        <taxon>Euthyneura</taxon>
        <taxon>Panpulmonata</taxon>
        <taxon>Sacoglossa</taxon>
        <taxon>Placobranchoidea</taxon>
        <taxon>Plakobranchidae</taxon>
        <taxon>Elysia</taxon>
    </lineage>
</organism>
<dbReference type="EMBL" id="JAWDGP010007893">
    <property type="protein sequence ID" value="KAK3701447.1"/>
    <property type="molecule type" value="Genomic_DNA"/>
</dbReference>
<comment type="caution">
    <text evidence="2">The sequence shown here is derived from an EMBL/GenBank/DDBJ whole genome shotgun (WGS) entry which is preliminary data.</text>
</comment>
<dbReference type="AlphaFoldDB" id="A0AAE0XQP7"/>
<protein>
    <submittedName>
        <fullName evidence="2">Uncharacterized protein</fullName>
    </submittedName>
</protein>
<feature type="region of interest" description="Disordered" evidence="1">
    <location>
        <begin position="59"/>
        <end position="79"/>
    </location>
</feature>
<evidence type="ECO:0000313" key="2">
    <source>
        <dbReference type="EMBL" id="KAK3701447.1"/>
    </source>
</evidence>
<evidence type="ECO:0000313" key="3">
    <source>
        <dbReference type="Proteomes" id="UP001283361"/>
    </source>
</evidence>
<gene>
    <name evidence="2" type="ORF">RRG08_015867</name>
</gene>
<evidence type="ECO:0000256" key="1">
    <source>
        <dbReference type="SAM" id="MobiDB-lite"/>
    </source>
</evidence>
<keyword evidence="3" id="KW-1185">Reference proteome</keyword>
<name>A0AAE0XQP7_9GAST</name>
<reference evidence="2" key="1">
    <citation type="journal article" date="2023" name="G3 (Bethesda)">
        <title>A reference genome for the long-term kleptoplast-retaining sea slug Elysia crispata morphotype clarki.</title>
        <authorList>
            <person name="Eastman K.E."/>
            <person name="Pendleton A.L."/>
            <person name="Shaikh M.A."/>
            <person name="Suttiyut T."/>
            <person name="Ogas R."/>
            <person name="Tomko P."/>
            <person name="Gavelis G."/>
            <person name="Widhalm J.R."/>
            <person name="Wisecaver J.H."/>
        </authorList>
    </citation>
    <scope>NUCLEOTIDE SEQUENCE</scope>
    <source>
        <strain evidence="2">ECLA1</strain>
    </source>
</reference>